<sequence length="308" mass="34264">MRMRDDNARSTPHLDLNLLELFECVWRTRNLTAAGERLGLSQPAVSRGLARLRDTYRDELFVRHRRGVEPTGFAQSLAEPVLTALAMVRRTVEKPTFSPMDDTRRFRVALSDIGERYFLPRLAQWFAKHAPNVGIDTVSASRAELQVGLDNGDIDLAVGFLPGLGKQVHERKLFEEKFVYIARAGHPSVNGRIRASQLRDLSHVVGSPQGTRHAAAVEKVLTGAGVKAVVAMRVDSFLTIGPIVANSDLVAVVPSNLAALVAEHVELQLLAPPVQFPRFDVSMVWHRRFHGDPAVGWLRETFLRLFGE</sequence>
<evidence type="ECO:0000259" key="5">
    <source>
        <dbReference type="PROSITE" id="PS50931"/>
    </source>
</evidence>
<comment type="caution">
    <text evidence="6">The sequence shown here is derived from an EMBL/GenBank/DDBJ whole genome shotgun (WGS) entry which is preliminary data.</text>
</comment>
<gene>
    <name evidence="6" type="ORF">C0Z20_01605</name>
</gene>
<dbReference type="SUPFAM" id="SSF53850">
    <property type="entry name" value="Periplasmic binding protein-like II"/>
    <property type="match status" value="1"/>
</dbReference>
<evidence type="ECO:0000256" key="1">
    <source>
        <dbReference type="ARBA" id="ARBA00009437"/>
    </source>
</evidence>
<dbReference type="Pfam" id="PF00126">
    <property type="entry name" value="HTH_1"/>
    <property type="match status" value="1"/>
</dbReference>
<dbReference type="PROSITE" id="PS50931">
    <property type="entry name" value="HTH_LYSR"/>
    <property type="match status" value="1"/>
</dbReference>
<dbReference type="CDD" id="cd08459">
    <property type="entry name" value="PBP2_DntR_NahR_LinR_like"/>
    <property type="match status" value="1"/>
</dbReference>
<evidence type="ECO:0000256" key="4">
    <source>
        <dbReference type="ARBA" id="ARBA00023163"/>
    </source>
</evidence>
<evidence type="ECO:0000313" key="6">
    <source>
        <dbReference type="EMBL" id="PMS38592.1"/>
    </source>
</evidence>
<feature type="domain" description="HTH lysR-type" evidence="5">
    <location>
        <begin position="14"/>
        <end position="71"/>
    </location>
</feature>
<dbReference type="OrthoDB" id="5495633at2"/>
<dbReference type="InterPro" id="IPR000847">
    <property type="entry name" value="LysR_HTH_N"/>
</dbReference>
<keyword evidence="7" id="KW-1185">Reference proteome</keyword>
<dbReference type="AlphaFoldDB" id="A0A2N7XAM7"/>
<dbReference type="GO" id="GO:0003700">
    <property type="term" value="F:DNA-binding transcription factor activity"/>
    <property type="evidence" value="ECO:0007669"/>
    <property type="project" value="InterPro"/>
</dbReference>
<dbReference type="EMBL" id="PNYC01000001">
    <property type="protein sequence ID" value="PMS38592.1"/>
    <property type="molecule type" value="Genomic_DNA"/>
</dbReference>
<dbReference type="Pfam" id="PF03466">
    <property type="entry name" value="LysR_substrate"/>
    <property type="match status" value="1"/>
</dbReference>
<dbReference type="PANTHER" id="PTHR30118">
    <property type="entry name" value="HTH-TYPE TRANSCRIPTIONAL REGULATOR LEUO-RELATED"/>
    <property type="match status" value="1"/>
</dbReference>
<dbReference type="InterPro" id="IPR005119">
    <property type="entry name" value="LysR_subst-bd"/>
</dbReference>
<dbReference type="Gene3D" id="1.10.10.10">
    <property type="entry name" value="Winged helix-like DNA-binding domain superfamily/Winged helix DNA-binding domain"/>
    <property type="match status" value="1"/>
</dbReference>
<evidence type="ECO:0000256" key="3">
    <source>
        <dbReference type="ARBA" id="ARBA00023125"/>
    </source>
</evidence>
<comment type="similarity">
    <text evidence="1">Belongs to the LysR transcriptional regulatory family.</text>
</comment>
<dbReference type="PRINTS" id="PR00039">
    <property type="entry name" value="HTHLYSR"/>
</dbReference>
<reference evidence="6 7" key="1">
    <citation type="submission" date="2018-01" db="EMBL/GenBank/DDBJ databases">
        <title>Whole genome analyses suggest that Burkholderia sensu lato contains two further novel genera in the rhizoxinica-symbiotica group Mycetohabitans gen. nov., and Trinickia gen. nov.: implications for the evolution of diazotrophy and nodulation in the Burkholderiaceae.</title>
        <authorList>
            <person name="Estrada-de los Santos P."/>
            <person name="Palmer M."/>
            <person name="Chavez-Ramirez B."/>
            <person name="Beukes C."/>
            <person name="Steenkamp E.T."/>
            <person name="Hirsch A.M."/>
            <person name="Manyaka P."/>
            <person name="Maluk M."/>
            <person name="Lafos M."/>
            <person name="Crook M."/>
            <person name="Gross E."/>
            <person name="Simon M.F."/>
            <person name="Bueno dos Reis Junior F."/>
            <person name="Poole P.S."/>
            <person name="Venter S.N."/>
            <person name="James E.K."/>
        </authorList>
    </citation>
    <scope>NUCLEOTIDE SEQUENCE [LARGE SCALE GENOMIC DNA]</scope>
    <source>
        <strain evidence="6 7">JPY 581</strain>
    </source>
</reference>
<dbReference type="STRING" id="863227.GCA_000373005_00934"/>
<dbReference type="Gene3D" id="3.40.190.10">
    <property type="entry name" value="Periplasmic binding protein-like II"/>
    <property type="match status" value="2"/>
</dbReference>
<dbReference type="RefSeq" id="WP_051089975.1">
    <property type="nucleotide sequence ID" value="NZ_PNYC01000001.1"/>
</dbReference>
<dbReference type="GO" id="GO:0003677">
    <property type="term" value="F:DNA binding"/>
    <property type="evidence" value="ECO:0007669"/>
    <property type="project" value="UniProtKB-KW"/>
</dbReference>
<protein>
    <submittedName>
        <fullName evidence="6">Transcriptional regulator LeuO</fullName>
    </submittedName>
</protein>
<dbReference type="Proteomes" id="UP000235777">
    <property type="component" value="Unassembled WGS sequence"/>
</dbReference>
<organism evidence="6 7">
    <name type="scientific">Trinickia symbiotica</name>
    <dbReference type="NCBI Taxonomy" id="863227"/>
    <lineage>
        <taxon>Bacteria</taxon>
        <taxon>Pseudomonadati</taxon>
        <taxon>Pseudomonadota</taxon>
        <taxon>Betaproteobacteria</taxon>
        <taxon>Burkholderiales</taxon>
        <taxon>Burkholderiaceae</taxon>
        <taxon>Trinickia</taxon>
    </lineage>
</organism>
<dbReference type="InterPro" id="IPR036388">
    <property type="entry name" value="WH-like_DNA-bd_sf"/>
</dbReference>
<dbReference type="SUPFAM" id="SSF46785">
    <property type="entry name" value="Winged helix' DNA-binding domain"/>
    <property type="match status" value="1"/>
</dbReference>
<dbReference type="InterPro" id="IPR036390">
    <property type="entry name" value="WH_DNA-bd_sf"/>
</dbReference>
<keyword evidence="2" id="KW-0805">Transcription regulation</keyword>
<keyword evidence="4" id="KW-0804">Transcription</keyword>
<dbReference type="PANTHER" id="PTHR30118:SF15">
    <property type="entry name" value="TRANSCRIPTIONAL REGULATORY PROTEIN"/>
    <property type="match status" value="1"/>
</dbReference>
<name>A0A2N7XAM7_9BURK</name>
<evidence type="ECO:0000256" key="2">
    <source>
        <dbReference type="ARBA" id="ARBA00023015"/>
    </source>
</evidence>
<accession>A0A2N7XAM7</accession>
<dbReference type="InterPro" id="IPR050389">
    <property type="entry name" value="LysR-type_TF"/>
</dbReference>
<evidence type="ECO:0000313" key="7">
    <source>
        <dbReference type="Proteomes" id="UP000235777"/>
    </source>
</evidence>
<proteinExistence type="inferred from homology"/>
<keyword evidence="3" id="KW-0238">DNA-binding</keyword>